<organism evidence="2">
    <name type="scientific">bioreactor metagenome</name>
    <dbReference type="NCBI Taxonomy" id="1076179"/>
    <lineage>
        <taxon>unclassified sequences</taxon>
        <taxon>metagenomes</taxon>
        <taxon>ecological metagenomes</taxon>
    </lineage>
</organism>
<dbReference type="AlphaFoldDB" id="A0A645I114"/>
<protein>
    <submittedName>
        <fullName evidence="2">Uncharacterized protein</fullName>
    </submittedName>
</protein>
<dbReference type="EMBL" id="VSSQ01104479">
    <property type="protein sequence ID" value="MPN44948.1"/>
    <property type="molecule type" value="Genomic_DNA"/>
</dbReference>
<comment type="caution">
    <text evidence="2">The sequence shown here is derived from an EMBL/GenBank/DDBJ whole genome shotgun (WGS) entry which is preliminary data.</text>
</comment>
<proteinExistence type="predicted"/>
<evidence type="ECO:0000313" key="2">
    <source>
        <dbReference type="EMBL" id="MPN44948.1"/>
    </source>
</evidence>
<feature type="region of interest" description="Disordered" evidence="1">
    <location>
        <begin position="20"/>
        <end position="40"/>
    </location>
</feature>
<sequence>MEQVILFNSLAPSGLPLRHVIEEPGKHSGDEQARDDRPGKYNVPFTDIRLPSHAGKEVKPVFFAISFEPAHESVESTLFRASYSTPHLFEPQAPAGLFHEESGQRSSTQRGNGNDGKGSPENRLAKIGQFPSIRLVIHETSNQGSTCLAHCGTRFGRRTH</sequence>
<reference evidence="2" key="1">
    <citation type="submission" date="2019-08" db="EMBL/GenBank/DDBJ databases">
        <authorList>
            <person name="Kucharzyk K."/>
            <person name="Murdoch R.W."/>
            <person name="Higgins S."/>
            <person name="Loffler F."/>
        </authorList>
    </citation>
    <scope>NUCLEOTIDE SEQUENCE</scope>
</reference>
<feature type="region of interest" description="Disordered" evidence="1">
    <location>
        <begin position="100"/>
        <end position="124"/>
    </location>
</feature>
<name>A0A645I114_9ZZZZ</name>
<accession>A0A645I114</accession>
<gene>
    <name evidence="2" type="ORF">SDC9_192515</name>
</gene>
<feature type="compositionally biased region" description="Basic and acidic residues" evidence="1">
    <location>
        <begin position="20"/>
        <end position="39"/>
    </location>
</feature>
<evidence type="ECO:0000256" key="1">
    <source>
        <dbReference type="SAM" id="MobiDB-lite"/>
    </source>
</evidence>